<feature type="region of interest" description="Disordered" evidence="1">
    <location>
        <begin position="127"/>
        <end position="164"/>
    </location>
</feature>
<comment type="caution">
    <text evidence="2">The sequence shown here is derived from an EMBL/GenBank/DDBJ whole genome shotgun (WGS) entry which is preliminary data.</text>
</comment>
<evidence type="ECO:0000313" key="3">
    <source>
        <dbReference type="Proteomes" id="UP000770661"/>
    </source>
</evidence>
<gene>
    <name evidence="2" type="ORF">GWK47_048062</name>
</gene>
<dbReference type="EMBL" id="JACEEZ010012453">
    <property type="protein sequence ID" value="KAG0720677.1"/>
    <property type="molecule type" value="Genomic_DNA"/>
</dbReference>
<keyword evidence="3" id="KW-1185">Reference proteome</keyword>
<evidence type="ECO:0000256" key="1">
    <source>
        <dbReference type="SAM" id="MobiDB-lite"/>
    </source>
</evidence>
<feature type="compositionally biased region" description="Basic and acidic residues" evidence="1">
    <location>
        <begin position="134"/>
        <end position="148"/>
    </location>
</feature>
<protein>
    <submittedName>
        <fullName evidence="2">Uncharacterized protein</fullName>
    </submittedName>
</protein>
<dbReference type="AlphaFoldDB" id="A0A8J5CV70"/>
<proteinExistence type="predicted"/>
<reference evidence="2" key="1">
    <citation type="submission" date="2020-07" db="EMBL/GenBank/DDBJ databases">
        <title>The High-quality genome of the commercially important snow crab, Chionoecetes opilio.</title>
        <authorList>
            <person name="Jeong J.-H."/>
            <person name="Ryu S."/>
        </authorList>
    </citation>
    <scope>NUCLEOTIDE SEQUENCE</scope>
    <source>
        <strain evidence="2">MADBK_172401_WGS</strain>
        <tissue evidence="2">Digestive gland</tissue>
    </source>
</reference>
<evidence type="ECO:0000313" key="2">
    <source>
        <dbReference type="EMBL" id="KAG0720677.1"/>
    </source>
</evidence>
<accession>A0A8J5CV70</accession>
<name>A0A8J5CV70_CHIOP</name>
<feature type="compositionally biased region" description="Polar residues" evidence="1">
    <location>
        <begin position="155"/>
        <end position="164"/>
    </location>
</feature>
<organism evidence="2 3">
    <name type="scientific">Chionoecetes opilio</name>
    <name type="common">Atlantic snow crab</name>
    <name type="synonym">Cancer opilio</name>
    <dbReference type="NCBI Taxonomy" id="41210"/>
    <lineage>
        <taxon>Eukaryota</taxon>
        <taxon>Metazoa</taxon>
        <taxon>Ecdysozoa</taxon>
        <taxon>Arthropoda</taxon>
        <taxon>Crustacea</taxon>
        <taxon>Multicrustacea</taxon>
        <taxon>Malacostraca</taxon>
        <taxon>Eumalacostraca</taxon>
        <taxon>Eucarida</taxon>
        <taxon>Decapoda</taxon>
        <taxon>Pleocyemata</taxon>
        <taxon>Brachyura</taxon>
        <taxon>Eubrachyura</taxon>
        <taxon>Majoidea</taxon>
        <taxon>Majidae</taxon>
        <taxon>Chionoecetes</taxon>
    </lineage>
</organism>
<dbReference type="Proteomes" id="UP000770661">
    <property type="component" value="Unassembled WGS sequence"/>
</dbReference>
<sequence>MIDVWIAVPLKNHYKKAGHRGLSPSPLTLRSALPDYGVLLLPIIPLKFSLPERTGKYQGEGYLKGFSPDFPRTSGDPGTNFTSVSLRSSGRAWNTQTLSRDTILNHRALGAAPSKTQEVLTRLQGAQLNSSGQDHFRASHGDILDRGGTRPYDQKANTSPPSWR</sequence>